<feature type="transmembrane region" description="Helical" evidence="1">
    <location>
        <begin position="59"/>
        <end position="75"/>
    </location>
</feature>
<gene>
    <name evidence="2" type="ORF">PR048_000472</name>
</gene>
<dbReference type="Proteomes" id="UP001159363">
    <property type="component" value="Chromosome 1"/>
</dbReference>
<evidence type="ECO:0000313" key="3">
    <source>
        <dbReference type="Proteomes" id="UP001159363"/>
    </source>
</evidence>
<dbReference type="SUPFAM" id="SSF103473">
    <property type="entry name" value="MFS general substrate transporter"/>
    <property type="match status" value="1"/>
</dbReference>
<evidence type="ECO:0000256" key="1">
    <source>
        <dbReference type="SAM" id="Phobius"/>
    </source>
</evidence>
<protein>
    <submittedName>
        <fullName evidence="2">Uncharacterized protein</fullName>
    </submittedName>
</protein>
<proteinExistence type="predicted"/>
<keyword evidence="1" id="KW-1133">Transmembrane helix</keyword>
<accession>A0ABQ9IF90</accession>
<reference evidence="2 3" key="1">
    <citation type="submission" date="2023-02" db="EMBL/GenBank/DDBJ databases">
        <title>LHISI_Scaffold_Assembly.</title>
        <authorList>
            <person name="Stuart O.P."/>
            <person name="Cleave R."/>
            <person name="Magrath M.J.L."/>
            <person name="Mikheyev A.S."/>
        </authorList>
    </citation>
    <scope>NUCLEOTIDE SEQUENCE [LARGE SCALE GENOMIC DNA]</scope>
    <source>
        <strain evidence="2">Daus_M_001</strain>
        <tissue evidence="2">Leg muscle</tissue>
    </source>
</reference>
<comment type="caution">
    <text evidence="2">The sequence shown here is derived from an EMBL/GenBank/DDBJ whole genome shotgun (WGS) entry which is preliminary data.</text>
</comment>
<dbReference type="EMBL" id="JARBHB010000001">
    <property type="protein sequence ID" value="KAJ8895147.1"/>
    <property type="molecule type" value="Genomic_DNA"/>
</dbReference>
<keyword evidence="1" id="KW-0812">Transmembrane</keyword>
<keyword evidence="3" id="KW-1185">Reference proteome</keyword>
<name>A0ABQ9IF90_9NEOP</name>
<organism evidence="2 3">
    <name type="scientific">Dryococelus australis</name>
    <dbReference type="NCBI Taxonomy" id="614101"/>
    <lineage>
        <taxon>Eukaryota</taxon>
        <taxon>Metazoa</taxon>
        <taxon>Ecdysozoa</taxon>
        <taxon>Arthropoda</taxon>
        <taxon>Hexapoda</taxon>
        <taxon>Insecta</taxon>
        <taxon>Pterygota</taxon>
        <taxon>Neoptera</taxon>
        <taxon>Polyneoptera</taxon>
        <taxon>Phasmatodea</taxon>
        <taxon>Verophasmatodea</taxon>
        <taxon>Anareolatae</taxon>
        <taxon>Phasmatidae</taxon>
        <taxon>Eurycanthinae</taxon>
        <taxon>Dryococelus</taxon>
    </lineage>
</organism>
<keyword evidence="1" id="KW-0472">Membrane</keyword>
<feature type="transmembrane region" description="Helical" evidence="1">
    <location>
        <begin position="20"/>
        <end position="38"/>
    </location>
</feature>
<evidence type="ECO:0000313" key="2">
    <source>
        <dbReference type="EMBL" id="KAJ8895147.1"/>
    </source>
</evidence>
<feature type="non-terminal residue" evidence="2">
    <location>
        <position position="99"/>
    </location>
</feature>
<dbReference type="InterPro" id="IPR036259">
    <property type="entry name" value="MFS_trans_sf"/>
</dbReference>
<sequence length="99" mass="11128">MRFQTKLLSLDVLRQDYQKAGYLSSLPEFIGVMVIYFLSPIADFMTTKNILTFTATRKLYITGCFTIMAISGFLIQKATSVTWVVACLTFTEAFASVAF</sequence>